<keyword evidence="7" id="KW-0862">Zinc</keyword>
<comment type="subcellular location">
    <subcellularLocation>
        <location evidence="8">Cytoplasm</location>
    </subcellularLocation>
</comment>
<evidence type="ECO:0000256" key="6">
    <source>
        <dbReference type="ARBA" id="ARBA00022801"/>
    </source>
</evidence>
<accession>A0A061DAB5</accession>
<dbReference type="EMBL" id="LK391710">
    <property type="protein sequence ID" value="CDR97651.1"/>
    <property type="molecule type" value="Genomic_DNA"/>
</dbReference>
<dbReference type="AlphaFoldDB" id="A0A061DAB5"/>
<name>A0A061DAB5_BABBI</name>
<protein>
    <submittedName>
        <fullName evidence="11">Methionine aminopeptidase, putative</fullName>
    </submittedName>
</protein>
<dbReference type="GO" id="GO:0006508">
    <property type="term" value="P:proteolysis"/>
    <property type="evidence" value="ECO:0007669"/>
    <property type="project" value="UniProtKB-KW"/>
</dbReference>
<dbReference type="InterPro" id="IPR001714">
    <property type="entry name" value="Pept_M24_MAP"/>
</dbReference>
<dbReference type="GO" id="GO:0070006">
    <property type="term" value="F:metalloaminopeptidase activity"/>
    <property type="evidence" value="ECO:0007669"/>
    <property type="project" value="UniProtKB-UniRule"/>
</dbReference>
<dbReference type="Pfam" id="PF15801">
    <property type="entry name" value="zf-C6H2"/>
    <property type="match status" value="1"/>
</dbReference>
<comment type="catalytic activity">
    <reaction evidence="8">
        <text>Release of N-terminal amino acids, preferentially methionine, from peptides and arylamides.</text>
        <dbReference type="EC" id="3.4.11.18"/>
    </reaction>
</comment>
<organism evidence="11 12">
    <name type="scientific">Babesia bigemina</name>
    <dbReference type="NCBI Taxonomy" id="5866"/>
    <lineage>
        <taxon>Eukaryota</taxon>
        <taxon>Sar</taxon>
        <taxon>Alveolata</taxon>
        <taxon>Apicomplexa</taxon>
        <taxon>Aconoidasida</taxon>
        <taxon>Piroplasmida</taxon>
        <taxon>Babesiidae</taxon>
        <taxon>Babesia</taxon>
    </lineage>
</organism>
<dbReference type="Proteomes" id="UP000033188">
    <property type="component" value="Chromosome 4"/>
</dbReference>
<dbReference type="InterPro" id="IPR002467">
    <property type="entry name" value="Pept_M24A_MAP1"/>
</dbReference>
<feature type="binding site" evidence="8">
    <location>
        <position position="324"/>
    </location>
    <ligand>
        <name>a protein</name>
        <dbReference type="ChEBI" id="CHEBI:16541"/>
    </ligand>
    <ligandPart>
        <name>N-terminal L-methionine residue</name>
        <dbReference type="ChEBI" id="CHEBI:64731"/>
    </ligandPart>
</feature>
<feature type="binding site" evidence="8">
    <location>
        <position position="213"/>
    </location>
    <ligand>
        <name>Zn(2+)</name>
        <dbReference type="ChEBI" id="CHEBI:29105"/>
        <label>3</label>
    </ligand>
</feature>
<evidence type="ECO:0000313" key="12">
    <source>
        <dbReference type="Proteomes" id="UP000033188"/>
    </source>
</evidence>
<comment type="function">
    <text evidence="8">Cotranslationally removes the N-terminal methionine from nascent proteins. The N-terminal methionine is often cleaved when the second residue in the primary sequence is small and uncharged (Met-Ala-, Cys, Gly, Pro, Ser, Thr, or Val).</text>
</comment>
<dbReference type="VEuPathDB" id="PiroplasmaDB:BBBOND_0401430"/>
<feature type="binding site" evidence="8">
    <location>
        <position position="317"/>
    </location>
    <ligand>
        <name>Zn(2+)</name>
        <dbReference type="ChEBI" id="CHEBI:29105"/>
        <label>4</label>
        <note>catalytic</note>
    </ligand>
</feature>
<dbReference type="GO" id="GO:0008270">
    <property type="term" value="F:zinc ion binding"/>
    <property type="evidence" value="ECO:0007669"/>
    <property type="project" value="UniProtKB-KW"/>
</dbReference>
<keyword evidence="5 9" id="KW-0863">Zinc-finger</keyword>
<keyword evidence="12" id="KW-1185">Reference proteome</keyword>
<dbReference type="InterPro" id="IPR000994">
    <property type="entry name" value="Pept_M24"/>
</dbReference>
<dbReference type="InterPro" id="IPR036005">
    <property type="entry name" value="Creatinase/aminopeptidase-like"/>
</dbReference>
<comment type="cofactor">
    <cofactor evidence="8">
        <name>Zn(2+)</name>
        <dbReference type="ChEBI" id="CHEBI:29105"/>
    </cofactor>
    <cofactor evidence="8">
        <name>Co(2+)</name>
        <dbReference type="ChEBI" id="CHEBI:48828"/>
    </cofactor>
    <cofactor evidence="8">
        <name>Mn(2+)</name>
        <dbReference type="ChEBI" id="CHEBI:29035"/>
    </cofactor>
    <cofactor evidence="8">
        <name>Fe(2+)</name>
        <dbReference type="ChEBI" id="CHEBI:29033"/>
    </cofactor>
    <text evidence="8">Binds 2 divalent metal cations per subunit. Has a high-affinity and a low affinity metal-binding site. The true nature of the physiological cofactor is under debate. The enzyme is active with zinc, cobalt, manganese or divalent iron ions. Has high activity with zinc; zinc cofactor is transferred into the active site region by the ZNG1 zinc chaperone.</text>
</comment>
<gene>
    <name evidence="11" type="ORF">BBBOND_0401430</name>
</gene>
<dbReference type="Gene3D" id="3.90.230.10">
    <property type="entry name" value="Creatinase/methionine aminopeptidase superfamily"/>
    <property type="match status" value="1"/>
</dbReference>
<evidence type="ECO:0000256" key="9">
    <source>
        <dbReference type="PROSITE-ProRule" id="PRU01357"/>
    </source>
</evidence>
<feature type="binding site" evidence="8">
    <location>
        <position position="196"/>
    </location>
    <ligand>
        <name>a protein</name>
        <dbReference type="ChEBI" id="CHEBI:16541"/>
    </ligand>
    <ligandPart>
        <name>N-terminal L-methionine residue</name>
        <dbReference type="ChEBI" id="CHEBI:64731"/>
    </ligandPart>
</feature>
<evidence type="ECO:0000256" key="8">
    <source>
        <dbReference type="HAMAP-Rule" id="MF_03174"/>
    </source>
</evidence>
<sequence>MDSGRVCCGCSKNTKSTLACPVCRTKGNIKIFCSQSCFKSNWTTHNVIHELEPSAADVPGDKWDISLDPKLRRFRNFRFTGNLRPWPTTPQKTVPSHIACPDYAHDGNPKSEFDLKSAGTIRENSPEEIKLIRKACILGRKALDYAASLIAPGVTTDEIDTKVHDFIVKHNAYPSPLNYYGFPKSICTSVNEVVCHGIPDSRPLKDGDIINIDISVYLNGVHSDLNETYFVGEVDEDSRRLVTGTYVALMDTIKQCKPGMYYREIGNLINHIADDYNHYAGRLLRVTNMRKHFIRLACEAEVLMLYRLSVVRTYCGHGVGVEFHSLPNIPHYRKNKAIGILRPGHVFTIEPMLNLGGWRDVKWPDDWTAVTSDGKRSAQFEHTLLVTETGVEILTKRLPTSPPLQFDI</sequence>
<dbReference type="PANTHER" id="PTHR43330">
    <property type="entry name" value="METHIONINE AMINOPEPTIDASE"/>
    <property type="match status" value="1"/>
</dbReference>
<feature type="binding site" evidence="8">
    <location>
        <position position="381"/>
    </location>
    <ligand>
        <name>Zn(2+)</name>
        <dbReference type="ChEBI" id="CHEBI:29105"/>
        <label>3</label>
    </ligand>
</feature>
<dbReference type="GO" id="GO:0005829">
    <property type="term" value="C:cytosol"/>
    <property type="evidence" value="ECO:0007669"/>
    <property type="project" value="TreeGrafter"/>
</dbReference>
<reference evidence="12" key="1">
    <citation type="journal article" date="2014" name="Nucleic Acids Res.">
        <title>The evolutionary dynamics of variant antigen genes in Babesia reveal a history of genomic innovation underlying host-parasite interaction.</title>
        <authorList>
            <person name="Jackson A.P."/>
            <person name="Otto T.D."/>
            <person name="Darby A."/>
            <person name="Ramaprasad A."/>
            <person name="Xia D."/>
            <person name="Echaide I.E."/>
            <person name="Farber M."/>
            <person name="Gahlot S."/>
            <person name="Gamble J."/>
            <person name="Gupta D."/>
            <person name="Gupta Y."/>
            <person name="Jackson L."/>
            <person name="Malandrin L."/>
            <person name="Malas T.B."/>
            <person name="Moussa E."/>
            <person name="Nair M."/>
            <person name="Reid A.J."/>
            <person name="Sanders M."/>
            <person name="Sharma J."/>
            <person name="Tracey A."/>
            <person name="Quail M.A."/>
            <person name="Weir W."/>
            <person name="Wastling J.M."/>
            <person name="Hall N."/>
            <person name="Willadsen P."/>
            <person name="Lingelbach K."/>
            <person name="Shiels B."/>
            <person name="Tait A."/>
            <person name="Berriman M."/>
            <person name="Allred D.R."/>
            <person name="Pain A."/>
        </authorList>
    </citation>
    <scope>NUCLEOTIDE SEQUENCE [LARGE SCALE GENOMIC DNA]</scope>
    <source>
        <strain evidence="12">Bond</strain>
    </source>
</reference>
<comment type="subunit">
    <text evidence="8">Associates with the 60S ribosomal subunit of the 80S translational complex.</text>
</comment>
<dbReference type="PROSITE" id="PS00680">
    <property type="entry name" value="MAP_1"/>
    <property type="match status" value="1"/>
</dbReference>
<proteinExistence type="inferred from homology"/>
<dbReference type="Pfam" id="PF00557">
    <property type="entry name" value="Peptidase_M24"/>
    <property type="match status" value="1"/>
</dbReference>
<dbReference type="KEGG" id="bbig:BBBOND_0401430"/>
<feature type="binding site" evidence="8">
    <location>
        <position position="224"/>
    </location>
    <ligand>
        <name>Zn(2+)</name>
        <dbReference type="ChEBI" id="CHEBI:29105"/>
        <label>4</label>
        <note>catalytic</note>
    </ligand>
</feature>
<evidence type="ECO:0000256" key="3">
    <source>
        <dbReference type="ARBA" id="ARBA00022670"/>
    </source>
</evidence>
<keyword evidence="2 8" id="KW-0963">Cytoplasm</keyword>
<keyword evidence="6 8" id="KW-0378">Hydrolase</keyword>
<keyword evidence="4 8" id="KW-0479">Metal-binding</keyword>
<feature type="binding site" evidence="8">
    <location>
        <position position="381"/>
    </location>
    <ligand>
        <name>Zn(2+)</name>
        <dbReference type="ChEBI" id="CHEBI:29105"/>
        <label>4</label>
        <note>catalytic</note>
    </ligand>
</feature>
<dbReference type="PRINTS" id="PR00599">
    <property type="entry name" value="MAPEPTIDASE"/>
</dbReference>
<dbReference type="CDD" id="cd01086">
    <property type="entry name" value="MetAP1"/>
    <property type="match status" value="1"/>
</dbReference>
<evidence type="ECO:0000256" key="5">
    <source>
        <dbReference type="ARBA" id="ARBA00022771"/>
    </source>
</evidence>
<dbReference type="STRING" id="5866.A0A061DAB5"/>
<dbReference type="InterPro" id="IPR031615">
    <property type="entry name" value="Zfn-C6H2"/>
</dbReference>
<dbReference type="SUPFAM" id="SSF55920">
    <property type="entry name" value="Creatinase/aminopeptidase"/>
    <property type="match status" value="1"/>
</dbReference>
<dbReference type="RefSeq" id="XP_012769837.1">
    <property type="nucleotide sequence ID" value="XM_012914383.1"/>
</dbReference>
<dbReference type="OMA" id="INQGTHQ"/>
<evidence type="ECO:0000256" key="1">
    <source>
        <dbReference type="ARBA" id="ARBA00022438"/>
    </source>
</evidence>
<feature type="binding site" evidence="8">
    <location>
        <position position="224"/>
    </location>
    <ligand>
        <name>Zn(2+)</name>
        <dbReference type="ChEBI" id="CHEBI:29105"/>
        <label>3</label>
    </ligand>
</feature>
<feature type="binding site" evidence="8">
    <location>
        <position position="350"/>
    </location>
    <ligand>
        <name>Zn(2+)</name>
        <dbReference type="ChEBI" id="CHEBI:29105"/>
        <label>4</label>
        <note>catalytic</note>
    </ligand>
</feature>
<dbReference type="PROSITE" id="PS52013">
    <property type="entry name" value="ZF_C6H2"/>
    <property type="match status" value="1"/>
</dbReference>
<dbReference type="HAMAP" id="MF_01974">
    <property type="entry name" value="MetAP_1"/>
    <property type="match status" value="1"/>
</dbReference>
<evidence type="ECO:0000256" key="7">
    <source>
        <dbReference type="ARBA" id="ARBA00022833"/>
    </source>
</evidence>
<dbReference type="OrthoDB" id="3209743at2759"/>
<keyword evidence="1 8" id="KW-0031">Aminopeptidase</keyword>
<dbReference type="GeneID" id="24566192"/>
<comment type="similarity">
    <text evidence="8 9">Belongs to the peptidase M24A family. Methionine aminopeptidase type 1 subfamily.</text>
</comment>
<evidence type="ECO:0000256" key="4">
    <source>
        <dbReference type="ARBA" id="ARBA00022723"/>
    </source>
</evidence>
<feature type="domain" description="C6H2-type" evidence="10">
    <location>
        <begin position="4"/>
        <end position="56"/>
    </location>
</feature>
<evidence type="ECO:0000256" key="2">
    <source>
        <dbReference type="ARBA" id="ARBA00022490"/>
    </source>
</evidence>
<keyword evidence="3 8" id="KW-0645">Protease</keyword>
<evidence type="ECO:0000259" key="10">
    <source>
        <dbReference type="PROSITE" id="PS52013"/>
    </source>
</evidence>
<dbReference type="GO" id="GO:0004239">
    <property type="term" value="F:initiator methionyl aminopeptidase activity"/>
    <property type="evidence" value="ECO:0007669"/>
    <property type="project" value="UniProtKB-UniRule"/>
</dbReference>
<evidence type="ECO:0000313" key="11">
    <source>
        <dbReference type="EMBL" id="CDR97651.1"/>
    </source>
</evidence>
<dbReference type="PANTHER" id="PTHR43330:SF7">
    <property type="entry name" value="METHIONINE AMINOPEPTIDASE 1"/>
    <property type="match status" value="1"/>
</dbReference>